<organism evidence="3 4">
    <name type="scientific">Trichobilharzia regenti</name>
    <name type="common">Nasal bird schistosome</name>
    <dbReference type="NCBI Taxonomy" id="157069"/>
    <lineage>
        <taxon>Eukaryota</taxon>
        <taxon>Metazoa</taxon>
        <taxon>Spiralia</taxon>
        <taxon>Lophotrochozoa</taxon>
        <taxon>Platyhelminthes</taxon>
        <taxon>Trematoda</taxon>
        <taxon>Digenea</taxon>
        <taxon>Strigeidida</taxon>
        <taxon>Schistosomatoidea</taxon>
        <taxon>Schistosomatidae</taxon>
        <taxon>Trichobilharzia</taxon>
    </lineage>
</organism>
<evidence type="ECO:0000259" key="2">
    <source>
        <dbReference type="PROSITE" id="PS51190"/>
    </source>
</evidence>
<evidence type="ECO:0000313" key="4">
    <source>
        <dbReference type="WBParaSite" id="TREG1_104080.1"/>
    </source>
</evidence>
<accession>A0AA85ITF4</accession>
<proteinExistence type="predicted"/>
<feature type="domain" description="FATC" evidence="2">
    <location>
        <begin position="736"/>
        <end position="768"/>
    </location>
</feature>
<dbReference type="AlphaFoldDB" id="A0AA85ITF4"/>
<evidence type="ECO:0000313" key="3">
    <source>
        <dbReference type="Proteomes" id="UP000050795"/>
    </source>
</evidence>
<sequence length="768" mass="86168">MRHINESNTSNLKNLVDDFILKDPVSDNQGDLQLHHVLVAVHLALTNATAQMEEIAERVRSCTITALAWYYVDIISKLTSVLVPKSLEGATSLWKWELSRSNRLSGGVTPCSWTDEIYTSGMMAFVSILEDGLIHWHAIQHGSVNNVSDLNLQSFNDPINYYIGRLSSRIALASMVGLASGRLFCALVENTGLSIRRLLAENEPPNNAGGIPDVLILSAEKIIESVNVHMSITQSVNVQHLRRPAANLIHRLVTRSDQESQFSVDVAALEAAEQHYKHLRLSMSAYNWRHMTQEDEKSAPYQHDDPCFSLANVLDSIRDATKSESVSTEGVSGVSVDSIALSICYIETWRVNGLSKCPSFLKCVDLINELKATKEQKEKLTSEFSELDRIVCTIKDAYALDWPILNWFPSSDTNMKSDLFDRFKGDLDSAELAVEKLQQCMTLIKQEFIDMCSKSDSVNDDHFNNSLLPVVVSKRANRNLHHSKSNMLSVLQPSVSPSLSSDISADSKQPTILTSLRSHLTTLQKEKLSDIRQFVKCLSRYDSIRSSLLSSSQVSVNEACSPASNWSIWLDNHQNWTTLVVNMLKNLSKLITSFSVSSKSSVSESESICEGMDETEFAMTVNQECILVKYKLIVELILPLLVEVNEHVTSNSYLYNSLKGFLQILNTHFKTIEETFLSEIKELTIENVQSVNTEKVKQKTVSGRSLMNRMALSVWNRVYDRLHGFDSFLPMADVNEPMSICTQIDACIRQATDVDNLALMYEGWTAWV</sequence>
<reference evidence="3" key="1">
    <citation type="submission" date="2022-06" db="EMBL/GenBank/DDBJ databases">
        <authorList>
            <person name="Berger JAMES D."/>
            <person name="Berger JAMES D."/>
        </authorList>
    </citation>
    <scope>NUCLEOTIDE SEQUENCE [LARGE SCALE GENOMIC DNA]</scope>
</reference>
<protein>
    <recommendedName>
        <fullName evidence="2">FATC domain-containing protein</fullName>
    </recommendedName>
</protein>
<dbReference type="InterPro" id="IPR003152">
    <property type="entry name" value="FATC_dom"/>
</dbReference>
<feature type="coiled-coil region" evidence="1">
    <location>
        <begin position="363"/>
        <end position="390"/>
    </location>
</feature>
<dbReference type="Proteomes" id="UP000050795">
    <property type="component" value="Unassembled WGS sequence"/>
</dbReference>
<dbReference type="Pfam" id="PF02260">
    <property type="entry name" value="FATC"/>
    <property type="match status" value="1"/>
</dbReference>
<dbReference type="SMART" id="SM01343">
    <property type="entry name" value="FATC"/>
    <property type="match status" value="1"/>
</dbReference>
<keyword evidence="1" id="KW-0175">Coiled coil</keyword>
<keyword evidence="3" id="KW-1185">Reference proteome</keyword>
<dbReference type="PROSITE" id="PS51190">
    <property type="entry name" value="FATC"/>
    <property type="match status" value="1"/>
</dbReference>
<dbReference type="WBParaSite" id="TREG1_104080.1">
    <property type="protein sequence ID" value="TREG1_104080.1"/>
    <property type="gene ID" value="TREG1_104080"/>
</dbReference>
<reference evidence="4" key="2">
    <citation type="submission" date="2023-11" db="UniProtKB">
        <authorList>
            <consortium name="WormBaseParasite"/>
        </authorList>
    </citation>
    <scope>IDENTIFICATION</scope>
</reference>
<evidence type="ECO:0000256" key="1">
    <source>
        <dbReference type="SAM" id="Coils"/>
    </source>
</evidence>
<name>A0AA85ITF4_TRIRE</name>